<keyword evidence="3" id="KW-1185">Reference proteome</keyword>
<feature type="transmembrane region" description="Helical" evidence="1">
    <location>
        <begin position="6"/>
        <end position="24"/>
    </location>
</feature>
<dbReference type="EMBL" id="NJHN03000027">
    <property type="protein sequence ID" value="KAH9424662.1"/>
    <property type="molecule type" value="Genomic_DNA"/>
</dbReference>
<keyword evidence="1" id="KW-0472">Membrane</keyword>
<feature type="transmembrane region" description="Helical" evidence="1">
    <location>
        <begin position="173"/>
        <end position="203"/>
    </location>
</feature>
<organism evidence="2 3">
    <name type="scientific">Dermatophagoides pteronyssinus</name>
    <name type="common">European house dust mite</name>
    <dbReference type="NCBI Taxonomy" id="6956"/>
    <lineage>
        <taxon>Eukaryota</taxon>
        <taxon>Metazoa</taxon>
        <taxon>Ecdysozoa</taxon>
        <taxon>Arthropoda</taxon>
        <taxon>Chelicerata</taxon>
        <taxon>Arachnida</taxon>
        <taxon>Acari</taxon>
        <taxon>Acariformes</taxon>
        <taxon>Sarcoptiformes</taxon>
        <taxon>Astigmata</taxon>
        <taxon>Psoroptidia</taxon>
        <taxon>Analgoidea</taxon>
        <taxon>Pyroglyphidae</taxon>
        <taxon>Dermatophagoidinae</taxon>
        <taxon>Dermatophagoides</taxon>
    </lineage>
</organism>
<dbReference type="Proteomes" id="UP000887458">
    <property type="component" value="Unassembled WGS sequence"/>
</dbReference>
<reference evidence="2 3" key="2">
    <citation type="journal article" date="2022" name="Mol. Biol. Evol.">
        <title>Comparative Genomics Reveals Insights into the Divergent Evolution of Astigmatic Mites and Household Pest Adaptations.</title>
        <authorList>
            <person name="Xiong Q."/>
            <person name="Wan A.T."/>
            <person name="Liu X."/>
            <person name="Fung C.S."/>
            <person name="Xiao X."/>
            <person name="Malainual N."/>
            <person name="Hou J."/>
            <person name="Wang L."/>
            <person name="Wang M."/>
            <person name="Yang K.Y."/>
            <person name="Cui Y."/>
            <person name="Leung E.L."/>
            <person name="Nong W."/>
            <person name="Shin S.K."/>
            <person name="Au S.W."/>
            <person name="Jeong K.Y."/>
            <person name="Chew F.T."/>
            <person name="Hui J.H."/>
            <person name="Leung T.F."/>
            <person name="Tungtrongchitr A."/>
            <person name="Zhong N."/>
            <person name="Liu Z."/>
            <person name="Tsui S.K."/>
        </authorList>
    </citation>
    <scope>NUCLEOTIDE SEQUENCE [LARGE SCALE GENOMIC DNA]</scope>
    <source>
        <strain evidence="2">Derp</strain>
    </source>
</reference>
<keyword evidence="1" id="KW-0812">Transmembrane</keyword>
<sequence length="245" mass="28599">MVNHTDVIMADTLITTSPIILFLAKNAKYIKRMMDSHATISRTVGRWAYKTFHNREKRTKPENFVKLFPYKPIYGLPEGVCQNAKYHTAFINCEYDMRKRWEITIDDFYIDSFDFCCFVFTQLDCELSILKRCTAKPHLYADQMLNATVSRFNPFCSTVQHGHFLCYARKKTWIILAVSIASMFVLYTFNGCFATFCGVITMYNTLSAIFDDYFFTTAYWTPRQDITLFSLASEKIFNKDPKPAN</sequence>
<evidence type="ECO:0000313" key="3">
    <source>
        <dbReference type="Proteomes" id="UP000887458"/>
    </source>
</evidence>
<evidence type="ECO:0000256" key="1">
    <source>
        <dbReference type="SAM" id="Phobius"/>
    </source>
</evidence>
<protein>
    <submittedName>
        <fullName evidence="2">Uncharacterized protein</fullName>
    </submittedName>
</protein>
<name>A0ABQ8JQI9_DERPT</name>
<gene>
    <name evidence="2" type="ORF">DERP_013891</name>
</gene>
<keyword evidence="1" id="KW-1133">Transmembrane helix</keyword>
<proteinExistence type="predicted"/>
<accession>A0ABQ8JQI9</accession>
<evidence type="ECO:0000313" key="2">
    <source>
        <dbReference type="EMBL" id="KAH9424662.1"/>
    </source>
</evidence>
<reference evidence="2 3" key="1">
    <citation type="journal article" date="2018" name="J. Allergy Clin. Immunol.">
        <title>High-quality assembly of Dermatophagoides pteronyssinus genome and transcriptome reveals a wide range of novel allergens.</title>
        <authorList>
            <person name="Liu X.Y."/>
            <person name="Yang K.Y."/>
            <person name="Wang M.Q."/>
            <person name="Kwok J.S."/>
            <person name="Zeng X."/>
            <person name="Yang Z."/>
            <person name="Xiao X.J."/>
            <person name="Lau C.P."/>
            <person name="Li Y."/>
            <person name="Huang Z.M."/>
            <person name="Ba J.G."/>
            <person name="Yim A.K."/>
            <person name="Ouyang C.Y."/>
            <person name="Ngai S.M."/>
            <person name="Chan T.F."/>
            <person name="Leung E.L."/>
            <person name="Liu L."/>
            <person name="Liu Z.G."/>
            <person name="Tsui S.K."/>
        </authorList>
    </citation>
    <scope>NUCLEOTIDE SEQUENCE [LARGE SCALE GENOMIC DNA]</scope>
    <source>
        <strain evidence="2">Derp</strain>
    </source>
</reference>
<comment type="caution">
    <text evidence="2">The sequence shown here is derived from an EMBL/GenBank/DDBJ whole genome shotgun (WGS) entry which is preliminary data.</text>
</comment>